<gene>
    <name evidence="1" type="ORF">F5144DRAFT_584086</name>
</gene>
<name>A0ACB7P347_9PEZI</name>
<sequence length="441" mass="49519">MSPKAFDMTTLDEALAAHGAAASTATRATSTAEDSPIEEMESVVLDKNGRLFIDVVGPDHKAPHHKRTYRHRVSLEAMEQASPVWKETIFGPEGQRQRPTDEEEWIIQLPDDEPLPITILLALIHEQPKWVPRWHDDSDINWDTDSDTDSDRESDTDWDRESDTDTETDTVGACKHIAKTVATADKYGVLPLLRPFVRDWSAHARPRFKAHAEHDGRVLKSLDPDTVHRLEVAWQLGAVKMVKEHVSKIAFASDSKLDVLDQLPAEANDAVGILVSFPELRSVVAKCRSEAVEEILGFFHGLLADLRGEKGYCEVDGNETNLVLEEAEERAACDTWMLEYISERKEALEKLVGEIPEEAKNYHGSTHRLLNTIGHVLGVRCGGGGKRIPWHRCVETLHEDYEDLAEELLLRWKGSESVLEPGQLEWLKRRRDILTAGGSSS</sequence>
<evidence type="ECO:0000313" key="1">
    <source>
        <dbReference type="EMBL" id="KAH6623720.1"/>
    </source>
</evidence>
<dbReference type="Proteomes" id="UP000724584">
    <property type="component" value="Unassembled WGS sequence"/>
</dbReference>
<accession>A0ACB7P347</accession>
<evidence type="ECO:0000313" key="2">
    <source>
        <dbReference type="Proteomes" id="UP000724584"/>
    </source>
</evidence>
<reference evidence="1 2" key="1">
    <citation type="journal article" date="2021" name="Nat. Commun.">
        <title>Genetic determinants of endophytism in the Arabidopsis root mycobiome.</title>
        <authorList>
            <person name="Mesny F."/>
            <person name="Miyauchi S."/>
            <person name="Thiergart T."/>
            <person name="Pickel B."/>
            <person name="Atanasova L."/>
            <person name="Karlsson M."/>
            <person name="Huettel B."/>
            <person name="Barry K.W."/>
            <person name="Haridas S."/>
            <person name="Chen C."/>
            <person name="Bauer D."/>
            <person name="Andreopoulos W."/>
            <person name="Pangilinan J."/>
            <person name="LaButti K."/>
            <person name="Riley R."/>
            <person name="Lipzen A."/>
            <person name="Clum A."/>
            <person name="Drula E."/>
            <person name="Henrissat B."/>
            <person name="Kohler A."/>
            <person name="Grigoriev I.V."/>
            <person name="Martin F.M."/>
            <person name="Hacquard S."/>
        </authorList>
    </citation>
    <scope>NUCLEOTIDE SEQUENCE [LARGE SCALE GENOMIC DNA]</scope>
    <source>
        <strain evidence="1 2">MPI-SDFR-AT-0079</strain>
    </source>
</reference>
<protein>
    <submittedName>
        <fullName evidence="1">Uncharacterized protein</fullName>
    </submittedName>
</protein>
<organism evidence="1 2">
    <name type="scientific">Chaetomium tenue</name>
    <dbReference type="NCBI Taxonomy" id="1854479"/>
    <lineage>
        <taxon>Eukaryota</taxon>
        <taxon>Fungi</taxon>
        <taxon>Dikarya</taxon>
        <taxon>Ascomycota</taxon>
        <taxon>Pezizomycotina</taxon>
        <taxon>Sordariomycetes</taxon>
        <taxon>Sordariomycetidae</taxon>
        <taxon>Sordariales</taxon>
        <taxon>Chaetomiaceae</taxon>
        <taxon>Chaetomium</taxon>
    </lineage>
</organism>
<comment type="caution">
    <text evidence="1">The sequence shown here is derived from an EMBL/GenBank/DDBJ whole genome shotgun (WGS) entry which is preliminary data.</text>
</comment>
<proteinExistence type="predicted"/>
<dbReference type="EMBL" id="JAGIZQ010000006">
    <property type="protein sequence ID" value="KAH6623720.1"/>
    <property type="molecule type" value="Genomic_DNA"/>
</dbReference>
<keyword evidence="2" id="KW-1185">Reference proteome</keyword>